<dbReference type="PANTHER" id="PTHR33776:SF3">
    <property type="entry name" value="PHD-TYPE DOMAIN-CONTAINING PROTEIN"/>
    <property type="match status" value="1"/>
</dbReference>
<dbReference type="OrthoDB" id="10072198at2759"/>
<sequence>MASLIIENIVVAGDFNIHVETSSDIYATALADIFSSFDLVNRINQSTHVLGGTLDLIVTSDGFLLEDILVYSSGIYSDHGLVTGQFLINPTPVIFKKSWIRSRKQVDKKRLTELLRCSPISKHYVAPLHEVRWKHVPTAPWFDSDCKKAKQMCRKKRRFRTTGCYNDKVDWVLAMKQKNVSYSV</sequence>
<keyword evidence="3" id="KW-1185">Reference proteome</keyword>
<organism evidence="2 3">
    <name type="scientific">Helobdella robusta</name>
    <name type="common">Californian leech</name>
    <dbReference type="NCBI Taxonomy" id="6412"/>
    <lineage>
        <taxon>Eukaryota</taxon>
        <taxon>Metazoa</taxon>
        <taxon>Spiralia</taxon>
        <taxon>Lophotrochozoa</taxon>
        <taxon>Annelida</taxon>
        <taxon>Clitellata</taxon>
        <taxon>Hirudinea</taxon>
        <taxon>Rhynchobdellida</taxon>
        <taxon>Glossiphoniidae</taxon>
        <taxon>Helobdella</taxon>
    </lineage>
</organism>
<evidence type="ECO:0000313" key="3">
    <source>
        <dbReference type="Proteomes" id="UP000015101"/>
    </source>
</evidence>
<dbReference type="Proteomes" id="UP000015101">
    <property type="component" value="Unassembled WGS sequence"/>
</dbReference>
<dbReference type="GeneID" id="20203649"/>
<name>T1F4A0_HELRO</name>
<evidence type="ECO:0008006" key="4">
    <source>
        <dbReference type="Google" id="ProtNLM"/>
    </source>
</evidence>
<dbReference type="Gene3D" id="3.60.10.10">
    <property type="entry name" value="Endonuclease/exonuclease/phosphatase"/>
    <property type="match status" value="1"/>
</dbReference>
<dbReference type="EnsemblMetazoa" id="HelroT171436">
    <property type="protein sequence ID" value="HelroP171436"/>
    <property type="gene ID" value="HelroG171436"/>
</dbReference>
<reference evidence="3" key="1">
    <citation type="submission" date="2012-12" db="EMBL/GenBank/DDBJ databases">
        <authorList>
            <person name="Hellsten U."/>
            <person name="Grimwood J."/>
            <person name="Chapman J.A."/>
            <person name="Shapiro H."/>
            <person name="Aerts A."/>
            <person name="Otillar R.P."/>
            <person name="Terry A.Y."/>
            <person name="Boore J.L."/>
            <person name="Simakov O."/>
            <person name="Marletaz F."/>
            <person name="Cho S.-J."/>
            <person name="Edsinger-Gonzales E."/>
            <person name="Havlak P."/>
            <person name="Kuo D.-H."/>
            <person name="Larsson T."/>
            <person name="Lv J."/>
            <person name="Arendt D."/>
            <person name="Savage R."/>
            <person name="Osoegawa K."/>
            <person name="de Jong P."/>
            <person name="Lindberg D.R."/>
            <person name="Seaver E.C."/>
            <person name="Weisblat D.A."/>
            <person name="Putnam N.H."/>
            <person name="Grigoriev I.V."/>
            <person name="Rokhsar D.S."/>
        </authorList>
    </citation>
    <scope>NUCLEOTIDE SEQUENCE</scope>
</reference>
<reference evidence="2" key="3">
    <citation type="submission" date="2015-06" db="UniProtKB">
        <authorList>
            <consortium name="EnsemblMetazoa"/>
        </authorList>
    </citation>
    <scope>IDENTIFICATION</scope>
</reference>
<dbReference type="RefSeq" id="XP_009016400.1">
    <property type="nucleotide sequence ID" value="XM_009018152.1"/>
</dbReference>
<gene>
    <name evidence="2" type="primary">20203649</name>
    <name evidence="1" type="ORF">HELRODRAFT_171436</name>
</gene>
<dbReference type="PANTHER" id="PTHR33776">
    <property type="entry name" value="ENDO/EXONUCLEASE/PHOSPHATASE DOMAIN-CONTAINING PROTEIN"/>
    <property type="match status" value="1"/>
</dbReference>
<dbReference type="InParanoid" id="T1F4A0"/>
<dbReference type="KEGG" id="hro:HELRODRAFT_171436"/>
<protein>
    <recommendedName>
        <fullName evidence="4">Endonuclease/exonuclease/phosphatase domain-containing protein</fullName>
    </recommendedName>
</protein>
<dbReference type="AlphaFoldDB" id="T1F4A0"/>
<dbReference type="CTD" id="20203649"/>
<accession>T1F4A0</accession>
<dbReference type="InterPro" id="IPR036691">
    <property type="entry name" value="Endo/exonu/phosph_ase_sf"/>
</dbReference>
<dbReference type="HOGENOM" id="CLU_1469773_0_0_1"/>
<dbReference type="SUPFAM" id="SSF56219">
    <property type="entry name" value="DNase I-like"/>
    <property type="match status" value="1"/>
</dbReference>
<reference evidence="1 3" key="2">
    <citation type="journal article" date="2013" name="Nature">
        <title>Insights into bilaterian evolution from three spiralian genomes.</title>
        <authorList>
            <person name="Simakov O."/>
            <person name="Marletaz F."/>
            <person name="Cho S.J."/>
            <person name="Edsinger-Gonzales E."/>
            <person name="Havlak P."/>
            <person name="Hellsten U."/>
            <person name="Kuo D.H."/>
            <person name="Larsson T."/>
            <person name="Lv J."/>
            <person name="Arendt D."/>
            <person name="Savage R."/>
            <person name="Osoegawa K."/>
            <person name="de Jong P."/>
            <person name="Grimwood J."/>
            <person name="Chapman J.A."/>
            <person name="Shapiro H."/>
            <person name="Aerts A."/>
            <person name="Otillar R.P."/>
            <person name="Terry A.Y."/>
            <person name="Boore J.L."/>
            <person name="Grigoriev I.V."/>
            <person name="Lindberg D.R."/>
            <person name="Seaver E.C."/>
            <person name="Weisblat D.A."/>
            <person name="Putnam N.H."/>
            <person name="Rokhsar D.S."/>
        </authorList>
    </citation>
    <scope>NUCLEOTIDE SEQUENCE</scope>
</reference>
<evidence type="ECO:0000313" key="1">
    <source>
        <dbReference type="EMBL" id="ESO05767.1"/>
    </source>
</evidence>
<evidence type="ECO:0000313" key="2">
    <source>
        <dbReference type="EnsemblMetazoa" id="HelroP171436"/>
    </source>
</evidence>
<proteinExistence type="predicted"/>
<dbReference type="EMBL" id="KB096325">
    <property type="protein sequence ID" value="ESO05767.1"/>
    <property type="molecule type" value="Genomic_DNA"/>
</dbReference>
<dbReference type="EMBL" id="AMQM01003873">
    <property type="status" value="NOT_ANNOTATED_CDS"/>
    <property type="molecule type" value="Genomic_DNA"/>
</dbReference>